<name>A0A1H1KDL2_9BURK</name>
<dbReference type="Pfam" id="PF00582">
    <property type="entry name" value="Usp"/>
    <property type="match status" value="1"/>
</dbReference>
<feature type="domain" description="UspA" evidence="1">
    <location>
        <begin position="1"/>
        <end position="127"/>
    </location>
</feature>
<dbReference type="Proteomes" id="UP000199365">
    <property type="component" value="Unassembled WGS sequence"/>
</dbReference>
<proteinExistence type="predicted"/>
<organism evidence="2 3">
    <name type="scientific">Paraburkholderia tuberum</name>
    <dbReference type="NCBI Taxonomy" id="157910"/>
    <lineage>
        <taxon>Bacteria</taxon>
        <taxon>Pseudomonadati</taxon>
        <taxon>Pseudomonadota</taxon>
        <taxon>Betaproteobacteria</taxon>
        <taxon>Burkholderiales</taxon>
        <taxon>Burkholderiaceae</taxon>
        <taxon>Paraburkholderia</taxon>
    </lineage>
</organism>
<dbReference type="RefSeq" id="WP_090811404.1">
    <property type="nucleotide sequence ID" value="NZ_FNKX01000003.1"/>
</dbReference>
<dbReference type="STRING" id="157910.SAMN05445850_7106"/>
<dbReference type="InterPro" id="IPR014729">
    <property type="entry name" value="Rossmann-like_a/b/a_fold"/>
</dbReference>
<protein>
    <submittedName>
        <fullName evidence="2">Nucleotide-binding universal stress protein, UspA family</fullName>
    </submittedName>
</protein>
<evidence type="ECO:0000313" key="3">
    <source>
        <dbReference type="Proteomes" id="UP000199365"/>
    </source>
</evidence>
<evidence type="ECO:0000313" key="2">
    <source>
        <dbReference type="EMBL" id="SDR60060.1"/>
    </source>
</evidence>
<dbReference type="EMBL" id="FNKX01000003">
    <property type="protein sequence ID" value="SDR60060.1"/>
    <property type="molecule type" value="Genomic_DNA"/>
</dbReference>
<reference evidence="3" key="1">
    <citation type="submission" date="2016-10" db="EMBL/GenBank/DDBJ databases">
        <authorList>
            <person name="Varghese N."/>
            <person name="Submissions S."/>
        </authorList>
    </citation>
    <scope>NUCLEOTIDE SEQUENCE [LARGE SCALE GENOMIC DNA]</scope>
    <source>
        <strain evidence="3">DUS833</strain>
    </source>
</reference>
<dbReference type="SUPFAM" id="SSF52402">
    <property type="entry name" value="Adenine nucleotide alpha hydrolases-like"/>
    <property type="match status" value="1"/>
</dbReference>
<dbReference type="AlphaFoldDB" id="A0A1H1KDL2"/>
<dbReference type="Gene3D" id="3.40.50.620">
    <property type="entry name" value="HUPs"/>
    <property type="match status" value="1"/>
</dbReference>
<evidence type="ECO:0000259" key="1">
    <source>
        <dbReference type="Pfam" id="PF00582"/>
    </source>
</evidence>
<dbReference type="InterPro" id="IPR006016">
    <property type="entry name" value="UspA"/>
</dbReference>
<sequence length="334" mass="36205">MLHHLGVSIDSSDHCSEAAIQALQFASANSARISLWYAQGVPDGPLDQLRREHRASEALARVEAAAHAMGIPTRAGALFAAQPAHELLNAAQIAGCDAIVIVSEPKRLAENGTATIDMLSHASVPVLTFGSGCLPPRIAALELLHTEYQRLITLLFKWLFLLSSPDPLRQRTLDPYRAGMQAVVDHVRDTLHPLRCCKEAWFFGPLRQRIDDVRAEIDELLLLGQREDKLLDDLESKIAQPLDSESAVAALAVALEQYARQLWAARGRELGVILPAARRHLSASDWDRLHSGFVKTCGGSARTTGRFKSLSVAFCAAAQDGTSQGFAANLDLGG</sequence>
<gene>
    <name evidence="2" type="ORF">SAMN05445850_7106</name>
</gene>
<dbReference type="CDD" id="cd00293">
    <property type="entry name" value="USP-like"/>
    <property type="match status" value="1"/>
</dbReference>
<accession>A0A1H1KDL2</accession>
<keyword evidence="3" id="KW-1185">Reference proteome</keyword>
<dbReference type="Gene3D" id="1.20.120.520">
    <property type="entry name" value="nmb1532 protein domain like"/>
    <property type="match status" value="1"/>
</dbReference>